<evidence type="ECO:0000259" key="10">
    <source>
        <dbReference type="Pfam" id="PF00248"/>
    </source>
</evidence>
<keyword evidence="4" id="KW-0963">Cytoplasm</keyword>
<reference evidence="11 12" key="1">
    <citation type="journal article" date="2018" name="Gigascience">
        <title>Genomes of trombidid mites reveal novel predicted allergens and laterally-transferred genes associated with secondary metabolism.</title>
        <authorList>
            <person name="Dong X."/>
            <person name="Chaisiri K."/>
            <person name="Xia D."/>
            <person name="Armstrong S.D."/>
            <person name="Fang Y."/>
            <person name="Donnelly M.J."/>
            <person name="Kadowaki T."/>
            <person name="McGarry J.W."/>
            <person name="Darby A.C."/>
            <person name="Makepeace B.L."/>
        </authorList>
    </citation>
    <scope>NUCLEOTIDE SEQUENCE [LARGE SCALE GENOMIC DNA]</scope>
    <source>
        <strain evidence="11">UoL-WK</strain>
    </source>
</reference>
<dbReference type="GO" id="GO:0044325">
    <property type="term" value="F:transmembrane transporter binding"/>
    <property type="evidence" value="ECO:0007669"/>
    <property type="project" value="TreeGrafter"/>
</dbReference>
<organism evidence="11 12">
    <name type="scientific">Dinothrombium tinctorium</name>
    <dbReference type="NCBI Taxonomy" id="1965070"/>
    <lineage>
        <taxon>Eukaryota</taxon>
        <taxon>Metazoa</taxon>
        <taxon>Ecdysozoa</taxon>
        <taxon>Arthropoda</taxon>
        <taxon>Chelicerata</taxon>
        <taxon>Arachnida</taxon>
        <taxon>Acari</taxon>
        <taxon>Acariformes</taxon>
        <taxon>Trombidiformes</taxon>
        <taxon>Prostigmata</taxon>
        <taxon>Anystina</taxon>
        <taxon>Parasitengona</taxon>
        <taxon>Trombidioidea</taxon>
        <taxon>Trombidiidae</taxon>
        <taxon>Dinothrombium</taxon>
    </lineage>
</organism>
<dbReference type="PANTHER" id="PTHR43150:SF2">
    <property type="entry name" value="HYPERKINETIC, ISOFORM M"/>
    <property type="match status" value="1"/>
</dbReference>
<evidence type="ECO:0000256" key="9">
    <source>
        <dbReference type="ARBA" id="ARBA00023065"/>
    </source>
</evidence>
<dbReference type="Proteomes" id="UP000285301">
    <property type="component" value="Unassembled WGS sequence"/>
</dbReference>
<accession>A0A3S4RMG1</accession>
<evidence type="ECO:0000256" key="7">
    <source>
        <dbReference type="ARBA" id="ARBA00022958"/>
    </source>
</evidence>
<dbReference type="Pfam" id="PF00248">
    <property type="entry name" value="Aldo_ket_red"/>
    <property type="match status" value="1"/>
</dbReference>
<dbReference type="PANTHER" id="PTHR43150">
    <property type="entry name" value="HYPERKINETIC, ISOFORM M"/>
    <property type="match status" value="1"/>
</dbReference>
<dbReference type="STRING" id="1965070.A0A3S4RMG1"/>
<dbReference type="EMBL" id="NCKU01000014">
    <property type="protein sequence ID" value="RWS17972.1"/>
    <property type="molecule type" value="Genomic_DNA"/>
</dbReference>
<comment type="caution">
    <text evidence="11">The sequence shown here is derived from an EMBL/GenBank/DDBJ whole genome shotgun (WGS) entry which is preliminary data.</text>
</comment>
<gene>
    <name evidence="11" type="ORF">B4U79_14770</name>
</gene>
<dbReference type="CDD" id="cd19142">
    <property type="entry name" value="AKR_AKR6B1"/>
    <property type="match status" value="1"/>
</dbReference>
<feature type="domain" description="NADP-dependent oxidoreductase" evidence="10">
    <location>
        <begin position="73"/>
        <end position="356"/>
    </location>
</feature>
<dbReference type="GO" id="GO:0005737">
    <property type="term" value="C:cytoplasm"/>
    <property type="evidence" value="ECO:0007669"/>
    <property type="project" value="UniProtKB-SubCell"/>
</dbReference>
<dbReference type="Gene3D" id="3.20.20.100">
    <property type="entry name" value="NADP-dependent oxidoreductase domain"/>
    <property type="match status" value="1"/>
</dbReference>
<dbReference type="GO" id="GO:1901379">
    <property type="term" value="P:regulation of potassium ion transmembrane transport"/>
    <property type="evidence" value="ECO:0007669"/>
    <property type="project" value="TreeGrafter"/>
</dbReference>
<dbReference type="SUPFAM" id="SSF51430">
    <property type="entry name" value="NAD(P)-linked oxidoreductase"/>
    <property type="match status" value="1"/>
</dbReference>
<evidence type="ECO:0000256" key="2">
    <source>
        <dbReference type="ARBA" id="ARBA00006515"/>
    </source>
</evidence>
<dbReference type="GO" id="GO:0016491">
    <property type="term" value="F:oxidoreductase activity"/>
    <property type="evidence" value="ECO:0007669"/>
    <property type="project" value="UniProtKB-KW"/>
</dbReference>
<evidence type="ECO:0000256" key="3">
    <source>
        <dbReference type="ARBA" id="ARBA00022448"/>
    </source>
</evidence>
<name>A0A3S4RMG1_9ACAR</name>
<dbReference type="InterPro" id="IPR023210">
    <property type="entry name" value="NADP_OxRdtase_dom"/>
</dbReference>
<keyword evidence="12" id="KW-1185">Reference proteome</keyword>
<dbReference type="InterPro" id="IPR036812">
    <property type="entry name" value="NAD(P)_OxRdtase_dom_sf"/>
</dbReference>
<evidence type="ECO:0000313" key="11">
    <source>
        <dbReference type="EMBL" id="RWS17972.1"/>
    </source>
</evidence>
<dbReference type="InterPro" id="IPR005399">
    <property type="entry name" value="K_chnl_volt-dep_bsu_KCNAB-rel"/>
</dbReference>
<dbReference type="GO" id="GO:0015459">
    <property type="term" value="F:potassium channel regulator activity"/>
    <property type="evidence" value="ECO:0007669"/>
    <property type="project" value="TreeGrafter"/>
</dbReference>
<keyword evidence="9" id="KW-0406">Ion transport</keyword>
<dbReference type="AlphaFoldDB" id="A0A3S4RMG1"/>
<evidence type="ECO:0000313" key="12">
    <source>
        <dbReference type="Proteomes" id="UP000285301"/>
    </source>
</evidence>
<keyword evidence="8" id="KW-0560">Oxidoreductase</keyword>
<dbReference type="NCBIfam" id="TIGR01293">
    <property type="entry name" value="Kv_beta"/>
    <property type="match status" value="1"/>
</dbReference>
<dbReference type="OrthoDB" id="1720422at2759"/>
<evidence type="ECO:0000256" key="5">
    <source>
        <dbReference type="ARBA" id="ARBA00022538"/>
    </source>
</evidence>
<evidence type="ECO:0000256" key="6">
    <source>
        <dbReference type="ARBA" id="ARBA00022857"/>
    </source>
</evidence>
<evidence type="ECO:0000256" key="1">
    <source>
        <dbReference type="ARBA" id="ARBA00004496"/>
    </source>
</evidence>
<dbReference type="GO" id="GO:0008076">
    <property type="term" value="C:voltage-gated potassium channel complex"/>
    <property type="evidence" value="ECO:0007669"/>
    <property type="project" value="TreeGrafter"/>
</dbReference>
<keyword evidence="6" id="KW-0521">NADP</keyword>
<keyword evidence="7" id="KW-0630">Potassium</keyword>
<comment type="similarity">
    <text evidence="2">Belongs to the shaker potassium channel beta subunit family.</text>
</comment>
<sequence length="389" mass="43668">MNRGNSLDNRADGSNEFAYMAIGEPNSPVYSATPSTPRYEIFANFAPPNLSSMKYRNLGKSGLKLPIVGFCVWSAFGSRLSEQAAEELIGVAYENGVNYFDTGDAFVNGRCEVMLGNILKKKGWKRNSYMVSTKLFWNVGPSCAHGCVGLSRKFIVEALEASLKRLQLKYVDIVLINKLDGMCPMEEIVRTMNYVIEKGMAFYWGTSRWSPVHIMEAFSVARQFNCPPPTCEQMEYHMFVREKMELHMPELYHKLGVGVISWSPYSLNNDDGIQLISRRSANNEDRIARNTKQIELTSLTTKLGCDLAQFTIAWCLRNENVNSILIAPRTLDQLYLQLNALKLVPKFSIPLMEEIEKTLDNKPVIRKVLSSQSVSAAPAAANSENATNL</sequence>
<keyword evidence="3" id="KW-0813">Transport</keyword>
<dbReference type="InterPro" id="IPR005983">
    <property type="entry name" value="K_chnl_volt-dep_bsu_KCNAB"/>
</dbReference>
<comment type="subcellular location">
    <subcellularLocation>
        <location evidence="1">Cytoplasm</location>
    </subcellularLocation>
</comment>
<proteinExistence type="inferred from homology"/>
<evidence type="ECO:0000256" key="4">
    <source>
        <dbReference type="ARBA" id="ARBA00022490"/>
    </source>
</evidence>
<dbReference type="GO" id="GO:0005249">
    <property type="term" value="F:voltage-gated potassium channel activity"/>
    <property type="evidence" value="ECO:0007669"/>
    <property type="project" value="InterPro"/>
</dbReference>
<protein>
    <submittedName>
        <fullName evidence="11">Aldo-keto reductase family 1-like protein</fullName>
    </submittedName>
</protein>
<dbReference type="PRINTS" id="PR01577">
    <property type="entry name" value="KCNABCHANNEL"/>
</dbReference>
<evidence type="ECO:0000256" key="8">
    <source>
        <dbReference type="ARBA" id="ARBA00023002"/>
    </source>
</evidence>
<keyword evidence="5" id="KW-0633">Potassium transport</keyword>